<evidence type="ECO:0000256" key="3">
    <source>
        <dbReference type="PROSITE-ProRule" id="PRU00277"/>
    </source>
</evidence>
<keyword evidence="9" id="KW-1185">Reference proteome</keyword>
<dbReference type="SUPFAM" id="SSF54534">
    <property type="entry name" value="FKBP-like"/>
    <property type="match status" value="1"/>
</dbReference>
<evidence type="ECO:0000256" key="6">
    <source>
        <dbReference type="SAM" id="Phobius"/>
    </source>
</evidence>
<evidence type="ECO:0000256" key="4">
    <source>
        <dbReference type="PROSITE-ProRule" id="PRU00339"/>
    </source>
</evidence>
<accession>A0A3B3ZTW6</accession>
<dbReference type="Pfam" id="PF00254">
    <property type="entry name" value="FKBP_C"/>
    <property type="match status" value="1"/>
</dbReference>
<dbReference type="InterPro" id="IPR001179">
    <property type="entry name" value="PPIase_FKBP_dom"/>
</dbReference>
<keyword evidence="1" id="KW-0677">Repeat</keyword>
<dbReference type="GO" id="GO:0005740">
    <property type="term" value="C:mitochondrial envelope"/>
    <property type="evidence" value="ECO:0007669"/>
    <property type="project" value="TreeGrafter"/>
</dbReference>
<dbReference type="InterPro" id="IPR050754">
    <property type="entry name" value="FKBP4/5/8-like"/>
</dbReference>
<dbReference type="SUPFAM" id="SSF48452">
    <property type="entry name" value="TPR-like"/>
    <property type="match status" value="1"/>
</dbReference>
<dbReference type="GO" id="GO:0016020">
    <property type="term" value="C:membrane"/>
    <property type="evidence" value="ECO:0007669"/>
    <property type="project" value="TreeGrafter"/>
</dbReference>
<protein>
    <recommendedName>
        <fullName evidence="3">peptidylprolyl isomerase</fullName>
        <ecNumber evidence="3">5.2.1.8</ecNumber>
    </recommendedName>
</protein>
<evidence type="ECO:0000256" key="1">
    <source>
        <dbReference type="ARBA" id="ARBA00022737"/>
    </source>
</evidence>
<dbReference type="PROSITE" id="PS50005">
    <property type="entry name" value="TPR"/>
    <property type="match status" value="2"/>
</dbReference>
<evidence type="ECO:0000256" key="2">
    <source>
        <dbReference type="ARBA" id="ARBA00022803"/>
    </source>
</evidence>
<evidence type="ECO:0000313" key="8">
    <source>
        <dbReference type="Ensembl" id="ENSPMGP00000007909.1"/>
    </source>
</evidence>
<keyword evidence="3" id="KW-0413">Isomerase</keyword>
<keyword evidence="6" id="KW-1133">Transmembrane helix</keyword>
<keyword evidence="3" id="KW-0697">Rotamase</keyword>
<comment type="catalytic activity">
    <reaction evidence="3">
        <text>[protein]-peptidylproline (omega=180) = [protein]-peptidylproline (omega=0)</text>
        <dbReference type="Rhea" id="RHEA:16237"/>
        <dbReference type="Rhea" id="RHEA-COMP:10747"/>
        <dbReference type="Rhea" id="RHEA-COMP:10748"/>
        <dbReference type="ChEBI" id="CHEBI:83833"/>
        <dbReference type="ChEBI" id="CHEBI:83834"/>
        <dbReference type="EC" id="5.2.1.8"/>
    </reaction>
</comment>
<dbReference type="Ensembl" id="ENSPMGT00000008418.1">
    <property type="protein sequence ID" value="ENSPMGP00000007909.1"/>
    <property type="gene ID" value="ENSPMGG00000006213.1"/>
</dbReference>
<feature type="domain" description="PPIase FKBP-type" evidence="7">
    <location>
        <begin position="142"/>
        <end position="226"/>
    </location>
</feature>
<name>A0A3B3ZTW6_9GOBI</name>
<reference evidence="8" key="2">
    <citation type="submission" date="2025-09" db="UniProtKB">
        <authorList>
            <consortium name="Ensembl"/>
        </authorList>
    </citation>
    <scope>IDENTIFICATION</scope>
</reference>
<feature type="compositionally biased region" description="Basic and acidic residues" evidence="5">
    <location>
        <begin position="44"/>
        <end position="55"/>
    </location>
</feature>
<dbReference type="PROSITE" id="PS50059">
    <property type="entry name" value="FKBP_PPIASE"/>
    <property type="match status" value="1"/>
</dbReference>
<proteinExistence type="predicted"/>
<dbReference type="GO" id="GO:0003755">
    <property type="term" value="F:peptidyl-prolyl cis-trans isomerase activity"/>
    <property type="evidence" value="ECO:0007669"/>
    <property type="project" value="UniProtKB-KW"/>
</dbReference>
<dbReference type="Pfam" id="PF00515">
    <property type="entry name" value="TPR_1"/>
    <property type="match status" value="1"/>
</dbReference>
<dbReference type="Gene3D" id="1.25.40.10">
    <property type="entry name" value="Tetratricopeptide repeat domain"/>
    <property type="match status" value="1"/>
</dbReference>
<keyword evidence="6" id="KW-0472">Membrane</keyword>
<dbReference type="InterPro" id="IPR011990">
    <property type="entry name" value="TPR-like_helical_dom_sf"/>
</dbReference>
<dbReference type="Gene3D" id="3.10.50.40">
    <property type="match status" value="1"/>
</dbReference>
<dbReference type="GO" id="GO:0043066">
    <property type="term" value="P:negative regulation of apoptotic process"/>
    <property type="evidence" value="ECO:0007669"/>
    <property type="project" value="TreeGrafter"/>
</dbReference>
<dbReference type="PANTHER" id="PTHR46512:SF2">
    <property type="entry name" value="PEPTIDYLPROLYL ISOMERASE"/>
    <property type="match status" value="1"/>
</dbReference>
<feature type="transmembrane region" description="Helical" evidence="6">
    <location>
        <begin position="364"/>
        <end position="385"/>
    </location>
</feature>
<organism evidence="8 9">
    <name type="scientific">Periophthalmus magnuspinnatus</name>
    <dbReference type="NCBI Taxonomy" id="409849"/>
    <lineage>
        <taxon>Eukaryota</taxon>
        <taxon>Metazoa</taxon>
        <taxon>Chordata</taxon>
        <taxon>Craniata</taxon>
        <taxon>Vertebrata</taxon>
        <taxon>Euteleostomi</taxon>
        <taxon>Actinopterygii</taxon>
        <taxon>Neopterygii</taxon>
        <taxon>Teleostei</taxon>
        <taxon>Neoteleostei</taxon>
        <taxon>Acanthomorphata</taxon>
        <taxon>Gobiaria</taxon>
        <taxon>Gobiiformes</taxon>
        <taxon>Gobioidei</taxon>
        <taxon>Gobiidae</taxon>
        <taxon>Oxudercinae</taxon>
        <taxon>Periophthalmus</taxon>
    </lineage>
</organism>
<evidence type="ECO:0000313" key="9">
    <source>
        <dbReference type="Proteomes" id="UP000261520"/>
    </source>
</evidence>
<dbReference type="Pfam" id="PF13181">
    <property type="entry name" value="TPR_8"/>
    <property type="match status" value="1"/>
</dbReference>
<dbReference type="SMART" id="SM00028">
    <property type="entry name" value="TPR"/>
    <property type="match status" value="3"/>
</dbReference>
<evidence type="ECO:0000259" key="7">
    <source>
        <dbReference type="PROSITE" id="PS50059"/>
    </source>
</evidence>
<reference evidence="8" key="1">
    <citation type="submission" date="2025-08" db="UniProtKB">
        <authorList>
            <consortium name="Ensembl"/>
        </authorList>
    </citation>
    <scope>IDENTIFICATION</scope>
</reference>
<dbReference type="PANTHER" id="PTHR46512">
    <property type="entry name" value="PEPTIDYLPROLYL ISOMERASE"/>
    <property type="match status" value="1"/>
</dbReference>
<dbReference type="AlphaFoldDB" id="A0A3B3ZTW6"/>
<keyword evidence="6" id="KW-0812">Transmembrane</keyword>
<dbReference type="STRING" id="409849.ENSPMGP00000007909"/>
<dbReference type="GO" id="GO:0012505">
    <property type="term" value="C:endomembrane system"/>
    <property type="evidence" value="ECO:0007669"/>
    <property type="project" value="TreeGrafter"/>
</dbReference>
<feature type="region of interest" description="Disordered" evidence="5">
    <location>
        <begin position="33"/>
        <end position="55"/>
    </location>
</feature>
<feature type="repeat" description="TPR" evidence="4">
    <location>
        <begin position="324"/>
        <end position="357"/>
    </location>
</feature>
<evidence type="ECO:0000256" key="5">
    <source>
        <dbReference type="SAM" id="MobiDB-lite"/>
    </source>
</evidence>
<dbReference type="GO" id="GO:0005829">
    <property type="term" value="C:cytosol"/>
    <property type="evidence" value="ECO:0007669"/>
    <property type="project" value="TreeGrafter"/>
</dbReference>
<dbReference type="InterPro" id="IPR046357">
    <property type="entry name" value="PPIase_dom_sf"/>
</dbReference>
<feature type="repeat" description="TPR" evidence="4">
    <location>
        <begin position="289"/>
        <end position="322"/>
    </location>
</feature>
<keyword evidence="2 4" id="KW-0802">TPR repeat</keyword>
<sequence length="386" mass="44186">MEAETDLTFDSVELPVETCDLSIRDTEPLCCEENKQLSQSSQPEQREDCSERSCREGWRGRRKMRKTNSFKMVRFQEPSEEESVSERDSTTETLFPLHVVDEWTTSGFEELFMSEEWHDITEDRLLRKKILEPGCPPCPNWGEEVTVSMQAVLEDRTVVEKDNKLVFVIGEGDVSQALEEGVLSMQKGEITLLLADSQYTYGHLGRQPDIPAWAPLLYQLQLSDVRQKADPQTLPIAERIRIGNHKRERGNFYFQREEYNRAARAYCMGLEVINVFNFAEQDEIKDYRLKCLNNLAMAQLKLEQNEEALKTCDEALQLDPHNVKALFRSGKVLLSDKGQYKEAMELLKRALKLEPSTKGLSWKLLLGALIVALASLVISVILTACN</sequence>
<dbReference type="InterPro" id="IPR019734">
    <property type="entry name" value="TPR_rpt"/>
</dbReference>
<dbReference type="GO" id="GO:0044183">
    <property type="term" value="F:protein folding chaperone"/>
    <property type="evidence" value="ECO:0007669"/>
    <property type="project" value="TreeGrafter"/>
</dbReference>
<dbReference type="EC" id="5.2.1.8" evidence="3"/>
<dbReference type="Proteomes" id="UP000261520">
    <property type="component" value="Unplaced"/>
</dbReference>